<dbReference type="GO" id="GO:0008179">
    <property type="term" value="F:adenylate cyclase binding"/>
    <property type="evidence" value="ECO:0007669"/>
    <property type="project" value="TreeGrafter"/>
</dbReference>
<dbReference type="Pfam" id="PF08603">
    <property type="entry name" value="CAP_C"/>
    <property type="match status" value="2"/>
</dbReference>
<dbReference type="InterPro" id="IPR053950">
    <property type="entry name" value="CAP_N"/>
</dbReference>
<dbReference type="InterPro" id="IPR036222">
    <property type="entry name" value="CAP_N_sf"/>
</dbReference>
<comment type="similarity">
    <text evidence="1 6">Belongs to the CAP family.</text>
</comment>
<dbReference type="InterPro" id="IPR017901">
    <property type="entry name" value="C-CAP_CF_C-like"/>
</dbReference>
<dbReference type="OrthoDB" id="10256309at2759"/>
<evidence type="ECO:0000256" key="5">
    <source>
        <dbReference type="ARBA" id="ARBA00036943"/>
    </source>
</evidence>
<evidence type="ECO:0000256" key="4">
    <source>
        <dbReference type="ARBA" id="ARBA00023235"/>
    </source>
</evidence>
<evidence type="ECO:0000256" key="2">
    <source>
        <dbReference type="ARBA" id="ARBA00009375"/>
    </source>
</evidence>
<dbReference type="Gene3D" id="3.30.70.660">
    <property type="entry name" value="Pseudouridine synthase I, catalytic domain, C-terminal subdomain"/>
    <property type="match status" value="1"/>
</dbReference>
<dbReference type="InterPro" id="IPR013912">
    <property type="entry name" value="Adenylate_cyclase-assoc_CAP_C"/>
</dbReference>
<dbReference type="InterPro" id="IPR020103">
    <property type="entry name" value="PsdUridine_synth_cat_dom_sf"/>
</dbReference>
<protein>
    <recommendedName>
        <fullName evidence="6">Adenylyl cyclase-associated protein</fullName>
    </recommendedName>
</protein>
<accession>A0A7J6N5A8</accession>
<evidence type="ECO:0000259" key="9">
    <source>
        <dbReference type="PROSITE" id="PS51329"/>
    </source>
</evidence>
<dbReference type="InterPro" id="IPR016098">
    <property type="entry name" value="CAP/MinC_C"/>
</dbReference>
<evidence type="ECO:0000313" key="10">
    <source>
        <dbReference type="EMBL" id="KAF4679109.1"/>
    </source>
</evidence>
<dbReference type="GO" id="GO:0003723">
    <property type="term" value="F:RNA binding"/>
    <property type="evidence" value="ECO:0007669"/>
    <property type="project" value="InterPro"/>
</dbReference>
<name>A0A7J6N5A8_PEROL</name>
<dbReference type="InterPro" id="IPR020094">
    <property type="entry name" value="TruA/RsuA/RluB/E/F_N"/>
</dbReference>
<proteinExistence type="inferred from homology"/>
<feature type="region of interest" description="Disordered" evidence="8">
    <location>
        <begin position="232"/>
        <end position="302"/>
    </location>
</feature>
<dbReference type="GO" id="GO:0003779">
    <property type="term" value="F:actin binding"/>
    <property type="evidence" value="ECO:0007669"/>
    <property type="project" value="InterPro"/>
</dbReference>
<dbReference type="Gene3D" id="2.160.20.70">
    <property type="match status" value="2"/>
</dbReference>
<feature type="region of interest" description="Disordered" evidence="8">
    <location>
        <begin position="755"/>
        <end position="875"/>
    </location>
</feature>
<feature type="compositionally biased region" description="Basic residues" evidence="8">
    <location>
        <begin position="755"/>
        <end position="764"/>
    </location>
</feature>
<dbReference type="Pfam" id="PF01213">
    <property type="entry name" value="CAP_N-CM"/>
    <property type="match status" value="1"/>
</dbReference>
<feature type="compositionally biased region" description="Polar residues" evidence="8">
    <location>
        <begin position="799"/>
        <end position="808"/>
    </location>
</feature>
<dbReference type="PANTHER" id="PTHR10652:SF0">
    <property type="entry name" value="ADENYLYL CYCLASE-ASSOCIATED PROTEIN"/>
    <property type="match status" value="1"/>
</dbReference>
<evidence type="ECO:0000313" key="11">
    <source>
        <dbReference type="Proteomes" id="UP000541610"/>
    </source>
</evidence>
<dbReference type="Proteomes" id="UP000541610">
    <property type="component" value="Unassembled WGS sequence"/>
</dbReference>
<dbReference type="Pfam" id="PF21938">
    <property type="entry name" value="CAP_N"/>
    <property type="match status" value="1"/>
</dbReference>
<dbReference type="GO" id="GO:0005737">
    <property type="term" value="C:cytoplasm"/>
    <property type="evidence" value="ECO:0007669"/>
    <property type="project" value="TreeGrafter"/>
</dbReference>
<evidence type="ECO:0000256" key="8">
    <source>
        <dbReference type="SAM" id="MobiDB-lite"/>
    </source>
</evidence>
<dbReference type="EMBL" id="JABANP010000783">
    <property type="protein sequence ID" value="KAF4679109.1"/>
    <property type="molecule type" value="Genomic_DNA"/>
</dbReference>
<dbReference type="GO" id="GO:0007015">
    <property type="term" value="P:actin filament organization"/>
    <property type="evidence" value="ECO:0007669"/>
    <property type="project" value="TreeGrafter"/>
</dbReference>
<dbReference type="InterPro" id="IPR001837">
    <property type="entry name" value="Adenylate_cyclase-assoc_CAP"/>
</dbReference>
<evidence type="ECO:0000256" key="3">
    <source>
        <dbReference type="ARBA" id="ARBA00022694"/>
    </source>
</evidence>
<evidence type="ECO:0000256" key="1">
    <source>
        <dbReference type="ARBA" id="ARBA00007659"/>
    </source>
</evidence>
<gene>
    <name evidence="10" type="ORF">FOZ60_015482</name>
</gene>
<comment type="catalytic activity">
    <reaction evidence="5">
        <text>a uridine in tRNA = a pseudouridine in tRNA</text>
        <dbReference type="Rhea" id="RHEA:54572"/>
        <dbReference type="Rhea" id="RHEA-COMP:13339"/>
        <dbReference type="Rhea" id="RHEA-COMP:13934"/>
        <dbReference type="ChEBI" id="CHEBI:65314"/>
        <dbReference type="ChEBI" id="CHEBI:65315"/>
    </reaction>
</comment>
<dbReference type="InterPro" id="IPR006599">
    <property type="entry name" value="CARP_motif"/>
</dbReference>
<dbReference type="SUPFAM" id="SSF55120">
    <property type="entry name" value="Pseudouridine synthase"/>
    <property type="match status" value="2"/>
</dbReference>
<dbReference type="SUPFAM" id="SSF101278">
    <property type="entry name" value="N-terminal domain of adenylylcyclase associated protein, CAP"/>
    <property type="match status" value="1"/>
</dbReference>
<dbReference type="InterPro" id="IPR013992">
    <property type="entry name" value="Adenylate_cyclase-assoc_CAP_N"/>
</dbReference>
<dbReference type="SMART" id="SM00673">
    <property type="entry name" value="CARP"/>
    <property type="match status" value="2"/>
</dbReference>
<feature type="domain" description="C-CAP/cofactor C-like" evidence="9">
    <location>
        <begin position="347"/>
        <end position="515"/>
    </location>
</feature>
<dbReference type="SUPFAM" id="SSF69340">
    <property type="entry name" value="C-terminal domain of adenylylcyclase associated protein"/>
    <property type="match status" value="1"/>
</dbReference>
<keyword evidence="7" id="KW-0175">Coiled coil</keyword>
<feature type="compositionally biased region" description="Low complexity" evidence="8">
    <location>
        <begin position="288"/>
        <end position="300"/>
    </location>
</feature>
<feature type="compositionally biased region" description="Basic and acidic residues" evidence="8">
    <location>
        <begin position="809"/>
        <end position="839"/>
    </location>
</feature>
<feature type="compositionally biased region" description="Pro residues" evidence="8">
    <location>
        <begin position="242"/>
        <end position="287"/>
    </location>
</feature>
<feature type="compositionally biased region" description="Polar residues" evidence="8">
    <location>
        <begin position="1225"/>
        <end position="1234"/>
    </location>
</feature>
<dbReference type="InterPro" id="IPR018106">
    <property type="entry name" value="CAP_CS_N"/>
</dbReference>
<dbReference type="InterPro" id="IPR020095">
    <property type="entry name" value="PsdUridine_synth_TruA_C"/>
</dbReference>
<dbReference type="GO" id="GO:0009982">
    <property type="term" value="F:pseudouridine synthase activity"/>
    <property type="evidence" value="ECO:0007669"/>
    <property type="project" value="InterPro"/>
</dbReference>
<feature type="compositionally biased region" description="Low complexity" evidence="8">
    <location>
        <begin position="232"/>
        <end position="241"/>
    </location>
</feature>
<feature type="coiled-coil region" evidence="7">
    <location>
        <begin position="1061"/>
        <end position="1088"/>
    </location>
</feature>
<dbReference type="GO" id="GO:0019933">
    <property type="term" value="P:cAMP-mediated signaling"/>
    <property type="evidence" value="ECO:0007669"/>
    <property type="project" value="TreeGrafter"/>
</dbReference>
<dbReference type="FunFam" id="3.30.70.580:FF:000002">
    <property type="entry name" value="tRNA pseudouridine synthase"/>
    <property type="match status" value="1"/>
</dbReference>
<evidence type="ECO:0000256" key="6">
    <source>
        <dbReference type="RuleBase" id="RU000647"/>
    </source>
</evidence>
<dbReference type="GO" id="GO:0008033">
    <property type="term" value="P:tRNA processing"/>
    <property type="evidence" value="ECO:0007669"/>
    <property type="project" value="UniProtKB-KW"/>
</dbReference>
<comment type="caution">
    <text evidence="10">The sequence shown here is derived from an EMBL/GenBank/DDBJ whole genome shotgun (WGS) entry which is preliminary data.</text>
</comment>
<keyword evidence="3" id="KW-0819">tRNA processing</keyword>
<keyword evidence="4" id="KW-0413">Isomerase</keyword>
<dbReference type="InterPro" id="IPR036223">
    <property type="entry name" value="CAP_C_sf"/>
</dbReference>
<evidence type="ECO:0000256" key="7">
    <source>
        <dbReference type="SAM" id="Coils"/>
    </source>
</evidence>
<dbReference type="PROSITE" id="PS51329">
    <property type="entry name" value="C_CAP_COFACTOR_C"/>
    <property type="match status" value="1"/>
</dbReference>
<dbReference type="Gene3D" id="1.25.40.330">
    <property type="entry name" value="Adenylate cyclase-associated CAP, N-terminal domain"/>
    <property type="match status" value="1"/>
</dbReference>
<reference evidence="10 11" key="1">
    <citation type="submission" date="2020-04" db="EMBL/GenBank/DDBJ databases">
        <title>Perkinsus olseni comparative genomics.</title>
        <authorList>
            <person name="Bogema D.R."/>
        </authorList>
    </citation>
    <scope>NUCLEOTIDE SEQUENCE [LARGE SCALE GENOMIC DNA]</scope>
    <source>
        <strain evidence="10">00978-12</strain>
    </source>
</reference>
<dbReference type="AlphaFoldDB" id="A0A7J6N5A8"/>
<dbReference type="GO" id="GO:0001522">
    <property type="term" value="P:pseudouridine synthesis"/>
    <property type="evidence" value="ECO:0007669"/>
    <property type="project" value="InterPro"/>
</dbReference>
<organism evidence="10 11">
    <name type="scientific">Perkinsus olseni</name>
    <name type="common">Perkinsus atlanticus</name>
    <dbReference type="NCBI Taxonomy" id="32597"/>
    <lineage>
        <taxon>Eukaryota</taxon>
        <taxon>Sar</taxon>
        <taxon>Alveolata</taxon>
        <taxon>Perkinsozoa</taxon>
        <taxon>Perkinsea</taxon>
        <taxon>Perkinsida</taxon>
        <taxon>Perkinsidae</taxon>
        <taxon>Perkinsus</taxon>
    </lineage>
</organism>
<dbReference type="PANTHER" id="PTHR10652">
    <property type="entry name" value="ADENYLYL CYCLASE-ASSOCIATED PROTEIN"/>
    <property type="match status" value="1"/>
</dbReference>
<comment type="similarity">
    <text evidence="2">Belongs to the tRNA pseudouridine synthase TruA family.</text>
</comment>
<dbReference type="Gene3D" id="3.30.70.580">
    <property type="entry name" value="Pseudouridine synthase I, catalytic domain, N-terminal subdomain"/>
    <property type="match status" value="1"/>
</dbReference>
<sequence length="1234" mass="134224">MTESSLLKRLEEVTSRLEDLYNKGAAATDRAGGCSSSHRGPATAELPDFVAAFDAKMTPSLDEVMGKAQSIGESVVLSATQCYCKCVKMLRNLLLLTTMARKPGDGDWQVVLAPLMELSKEVGKLLDSGQADLTPLVKGTAEAMNLVMIFVTPGNPKDVVVDCLESADYYFMQVLRRKISAESAWVKAMKASLTTLREYFSADDRFKMGIMWKVKDGVDPKEFLAKHALSATPWPSSIGSSSPPPPPPSAKGHAPPPPPPSAKGKAPPPPPPPAPGSRPSAPPPPTAAGPAPGGMAAMGSEGNKGLKHVTAEMKTKNNKGHVSDKYLTAINGNGSHTQTKGGVKACPKEATLRGTPFYPREGQSEDNWIVENYINHSGVLELPDVTMKQLVYISNSTNTTIQIPTKCKSVCLDGSKNVQLILESVISSVELVNCESCRVQTIGCVPCISIDKCSGVVVVVAALVSSILKLVNGQVQLFLSNASLDCTITTSKSSEMNLNIPISEDGDYKEMPIPEQFVHKLVGVEKQPAEAKLHSTVSDLWFRSFPKSWMDPSTSSPTPPAPAEATAAVPTLQLNAKRKCALVVGFNGTKYRGLQMNVDNCDRIEYVESDLLAAMKRAGVVKPDVERLEEIQWTRSSRTDAGVSAARIVVSAKILVHEAPDVKGNRQADRVNRTYPEIVDAINRELPKEIRVFNCMKICASFNAQKSCNWRHYSYYMPMSLAGDVDKLQEALGQFTDAHNYHNFTNLSVREIRRAKERKAKKAAAKKEKEWQDGPKKSPEPTSADKSGHDEKSGELSGVENTVTPTVEESSRPKASDEPPAKKPRTAEPSESTAQEKQEASAPVKEASTPTATTPDDDEDMSSSQPAVGGTYIPFSGEPSPANYTFNAVASAIHSFTATPLEMEDGEKWVRVDVRGQFFLYNQIRLMIGGAIAYARGVFPSISCIQFAVDTNYKFHSPLAPACGLILHTSGFTGMDTRAGYAIMEHSHHDSAIGDSKPPKAAVYEFLSAEQQQEADKFLRSEILPEVRRQWLESNMIWPLMEKAVKEAQEAASGNNPCKHLEAREKKIQSVKDTIEKQEEALAKDEKRQRKGLGLKLPDATKRQKLLIALLPNRTASDILCTFPHEILPGPRLYNITLRLAWAIVFGDYGLSASSGLDDIMKAVAEQGIKKLEHEGKDINVMAGYNKKDKKQQHHQHSDAEKAATDTANAPGGEVENPMPEPGTNDDSQQAVSV</sequence>
<dbReference type="PROSITE" id="PS01088">
    <property type="entry name" value="CAP_1"/>
    <property type="match status" value="1"/>
</dbReference>
<feature type="region of interest" description="Disordered" evidence="8">
    <location>
        <begin position="1186"/>
        <end position="1234"/>
    </location>
</feature>
<feature type="compositionally biased region" description="Basic and acidic residues" evidence="8">
    <location>
        <begin position="765"/>
        <end position="779"/>
    </location>
</feature>